<dbReference type="InterPro" id="IPR052168">
    <property type="entry name" value="Cytochrome_b561_oxidase"/>
</dbReference>
<dbReference type="AlphaFoldDB" id="A0A8J7IVB8"/>
<name>A0A8J7IVB8_9RHOB</name>
<feature type="domain" description="Cytochrome b561 bacterial/Ni-hydrogenase" evidence="14">
    <location>
        <begin position="10"/>
        <end position="163"/>
    </location>
</feature>
<accession>A0A8J7IVB8</accession>
<comment type="caution">
    <text evidence="15">The sequence shown here is derived from an EMBL/GenBank/DDBJ whole genome shotgun (WGS) entry which is preliminary data.</text>
</comment>
<keyword evidence="16" id="KW-1185">Reference proteome</keyword>
<evidence type="ECO:0000256" key="1">
    <source>
        <dbReference type="ARBA" id="ARBA00001970"/>
    </source>
</evidence>
<evidence type="ECO:0000256" key="10">
    <source>
        <dbReference type="ARBA" id="ARBA00023004"/>
    </source>
</evidence>
<dbReference type="RefSeq" id="WP_228848062.1">
    <property type="nucleotide sequence ID" value="NZ_JADCKQ010000003.1"/>
</dbReference>
<dbReference type="EMBL" id="JADCKQ010000003">
    <property type="protein sequence ID" value="MBI1493218.1"/>
    <property type="molecule type" value="Genomic_DNA"/>
</dbReference>
<evidence type="ECO:0000256" key="9">
    <source>
        <dbReference type="ARBA" id="ARBA00022989"/>
    </source>
</evidence>
<evidence type="ECO:0000256" key="12">
    <source>
        <dbReference type="ARBA" id="ARBA00037975"/>
    </source>
</evidence>
<dbReference type="InterPro" id="IPR016174">
    <property type="entry name" value="Di-haem_cyt_TM"/>
</dbReference>
<evidence type="ECO:0000313" key="16">
    <source>
        <dbReference type="Proteomes" id="UP000640583"/>
    </source>
</evidence>
<feature type="transmembrane region" description="Helical" evidence="13">
    <location>
        <begin position="133"/>
        <end position="153"/>
    </location>
</feature>
<dbReference type="GO" id="GO:0022904">
    <property type="term" value="P:respiratory electron transport chain"/>
    <property type="evidence" value="ECO:0007669"/>
    <property type="project" value="InterPro"/>
</dbReference>
<keyword evidence="7" id="KW-0479">Metal-binding</keyword>
<keyword evidence="4" id="KW-1003">Cell membrane</keyword>
<evidence type="ECO:0000256" key="5">
    <source>
        <dbReference type="ARBA" id="ARBA00022617"/>
    </source>
</evidence>
<dbReference type="Proteomes" id="UP000640583">
    <property type="component" value="Unassembled WGS sequence"/>
</dbReference>
<dbReference type="GO" id="GO:0009055">
    <property type="term" value="F:electron transfer activity"/>
    <property type="evidence" value="ECO:0007669"/>
    <property type="project" value="InterPro"/>
</dbReference>
<comment type="subcellular location">
    <subcellularLocation>
        <location evidence="2">Cell membrane</location>
        <topology evidence="2">Multi-pass membrane protein</topology>
    </subcellularLocation>
</comment>
<evidence type="ECO:0000256" key="13">
    <source>
        <dbReference type="SAM" id="Phobius"/>
    </source>
</evidence>
<evidence type="ECO:0000256" key="7">
    <source>
        <dbReference type="ARBA" id="ARBA00022723"/>
    </source>
</evidence>
<evidence type="ECO:0000256" key="2">
    <source>
        <dbReference type="ARBA" id="ARBA00004651"/>
    </source>
</evidence>
<protein>
    <submittedName>
        <fullName evidence="15">Cytochrome b/b6 domain-containing protein</fullName>
    </submittedName>
</protein>
<evidence type="ECO:0000256" key="8">
    <source>
        <dbReference type="ARBA" id="ARBA00022982"/>
    </source>
</evidence>
<keyword evidence="3" id="KW-0813">Transport</keyword>
<keyword evidence="11 13" id="KW-0472">Membrane</keyword>
<dbReference type="GO" id="GO:0046872">
    <property type="term" value="F:metal ion binding"/>
    <property type="evidence" value="ECO:0007669"/>
    <property type="project" value="UniProtKB-KW"/>
</dbReference>
<sequence length="166" mass="18073">MTKQNQPLGYSRTQIALHWGVAGLVAAQYLFKDSISQAWGAYIAGREVTFDPLIMAHVVGGVAILLLVIWRLVLRFSRGVPPAPEQEPAPLAFVGHLAHLAFYGLLAGLSISGALAWFLGIEPAAGLHEILKMALMALIILHVLAVAVHRFAFKSNVMKRMMHAQD</sequence>
<feature type="transmembrane region" description="Helical" evidence="13">
    <location>
        <begin position="54"/>
        <end position="74"/>
    </location>
</feature>
<evidence type="ECO:0000313" key="15">
    <source>
        <dbReference type="EMBL" id="MBI1493218.1"/>
    </source>
</evidence>
<evidence type="ECO:0000256" key="3">
    <source>
        <dbReference type="ARBA" id="ARBA00022448"/>
    </source>
</evidence>
<dbReference type="Pfam" id="PF01292">
    <property type="entry name" value="Ni_hydr_CYTB"/>
    <property type="match status" value="1"/>
</dbReference>
<dbReference type="GO" id="GO:0020037">
    <property type="term" value="F:heme binding"/>
    <property type="evidence" value="ECO:0007669"/>
    <property type="project" value="TreeGrafter"/>
</dbReference>
<organism evidence="15 16">
    <name type="scientific">Halocynthiibacter styelae</name>
    <dbReference type="NCBI Taxonomy" id="2761955"/>
    <lineage>
        <taxon>Bacteria</taxon>
        <taxon>Pseudomonadati</taxon>
        <taxon>Pseudomonadota</taxon>
        <taxon>Alphaproteobacteria</taxon>
        <taxon>Rhodobacterales</taxon>
        <taxon>Paracoccaceae</taxon>
        <taxon>Halocynthiibacter</taxon>
    </lineage>
</organism>
<dbReference type="InterPro" id="IPR011577">
    <property type="entry name" value="Cyt_b561_bac/Ni-Hgenase"/>
</dbReference>
<evidence type="ECO:0000259" key="14">
    <source>
        <dbReference type="Pfam" id="PF01292"/>
    </source>
</evidence>
<keyword evidence="8" id="KW-0249">Electron transport</keyword>
<keyword evidence="9 13" id="KW-1133">Transmembrane helix</keyword>
<dbReference type="PANTHER" id="PTHR30529">
    <property type="entry name" value="CYTOCHROME B561"/>
    <property type="match status" value="1"/>
</dbReference>
<comment type="cofactor">
    <cofactor evidence="1">
        <name>heme b</name>
        <dbReference type="ChEBI" id="CHEBI:60344"/>
    </cofactor>
</comment>
<keyword evidence="6 13" id="KW-0812">Transmembrane</keyword>
<proteinExistence type="inferred from homology"/>
<reference evidence="15" key="1">
    <citation type="submission" date="2020-10" db="EMBL/GenBank/DDBJ databases">
        <title>Paenihalocynthiibacter styelae gen. nov., sp. nov., isolated from stalked sea squirt Styela clava.</title>
        <authorList>
            <person name="Kim Y.-O."/>
            <person name="Yoon J.-H."/>
        </authorList>
    </citation>
    <scope>NUCLEOTIDE SEQUENCE</scope>
    <source>
        <strain evidence="15">MYP1-1</strain>
    </source>
</reference>
<comment type="similarity">
    <text evidence="12">Belongs to the cytochrome b561 family.</text>
</comment>
<keyword evidence="10" id="KW-0408">Iron</keyword>
<evidence type="ECO:0000256" key="11">
    <source>
        <dbReference type="ARBA" id="ARBA00023136"/>
    </source>
</evidence>
<feature type="transmembrane region" description="Helical" evidence="13">
    <location>
        <begin position="100"/>
        <end position="121"/>
    </location>
</feature>
<gene>
    <name evidence="15" type="ORF">H1D41_06185</name>
</gene>
<dbReference type="SUPFAM" id="SSF81342">
    <property type="entry name" value="Transmembrane di-heme cytochromes"/>
    <property type="match status" value="1"/>
</dbReference>
<evidence type="ECO:0000256" key="6">
    <source>
        <dbReference type="ARBA" id="ARBA00022692"/>
    </source>
</evidence>
<evidence type="ECO:0000256" key="4">
    <source>
        <dbReference type="ARBA" id="ARBA00022475"/>
    </source>
</evidence>
<dbReference type="GO" id="GO:0005886">
    <property type="term" value="C:plasma membrane"/>
    <property type="evidence" value="ECO:0007669"/>
    <property type="project" value="UniProtKB-SubCell"/>
</dbReference>
<keyword evidence="5" id="KW-0349">Heme</keyword>
<dbReference type="PANTHER" id="PTHR30529:SF1">
    <property type="entry name" value="CYTOCHROME B561 HOMOLOG 2"/>
    <property type="match status" value="1"/>
</dbReference>